<keyword evidence="2" id="KW-1133">Transmembrane helix</keyword>
<dbReference type="EMBL" id="JALLPJ020000522">
    <property type="protein sequence ID" value="KAL3789465.1"/>
    <property type="molecule type" value="Genomic_DNA"/>
</dbReference>
<gene>
    <name evidence="3" type="ORF">ACHAWO_002794</name>
</gene>
<evidence type="ECO:0000313" key="3">
    <source>
        <dbReference type="EMBL" id="KAL3789465.1"/>
    </source>
</evidence>
<sequence>MPSLSPIENERSISHMTASRKRRTIILSPSHSMSKIPSFHALNSGTGWEMCDDHRIDRFSDNYYRFYWGLHKGGLVFAVFLAMVGVTSLLVAVTFCG</sequence>
<organism evidence="3 4">
    <name type="scientific">Cyclotella atomus</name>
    <dbReference type="NCBI Taxonomy" id="382360"/>
    <lineage>
        <taxon>Eukaryota</taxon>
        <taxon>Sar</taxon>
        <taxon>Stramenopiles</taxon>
        <taxon>Ochrophyta</taxon>
        <taxon>Bacillariophyta</taxon>
        <taxon>Coscinodiscophyceae</taxon>
        <taxon>Thalassiosirophycidae</taxon>
        <taxon>Stephanodiscales</taxon>
        <taxon>Stephanodiscaceae</taxon>
        <taxon>Cyclotella</taxon>
    </lineage>
</organism>
<proteinExistence type="predicted"/>
<feature type="region of interest" description="Disordered" evidence="1">
    <location>
        <begin position="1"/>
        <end position="20"/>
    </location>
</feature>
<comment type="caution">
    <text evidence="3">The sequence shown here is derived from an EMBL/GenBank/DDBJ whole genome shotgun (WGS) entry which is preliminary data.</text>
</comment>
<evidence type="ECO:0008006" key="5">
    <source>
        <dbReference type="Google" id="ProtNLM"/>
    </source>
</evidence>
<keyword evidence="2" id="KW-0472">Membrane</keyword>
<accession>A0ABD3PTE6</accession>
<feature type="transmembrane region" description="Helical" evidence="2">
    <location>
        <begin position="75"/>
        <end position="96"/>
    </location>
</feature>
<keyword evidence="4" id="KW-1185">Reference proteome</keyword>
<name>A0ABD3PTE6_9STRA</name>
<dbReference type="Proteomes" id="UP001530400">
    <property type="component" value="Unassembled WGS sequence"/>
</dbReference>
<evidence type="ECO:0000256" key="1">
    <source>
        <dbReference type="SAM" id="MobiDB-lite"/>
    </source>
</evidence>
<evidence type="ECO:0000256" key="2">
    <source>
        <dbReference type="SAM" id="Phobius"/>
    </source>
</evidence>
<dbReference type="AlphaFoldDB" id="A0ABD3PTE6"/>
<keyword evidence="2" id="KW-0812">Transmembrane</keyword>
<evidence type="ECO:0000313" key="4">
    <source>
        <dbReference type="Proteomes" id="UP001530400"/>
    </source>
</evidence>
<protein>
    <recommendedName>
        <fullName evidence="5">FXYD domain-containing ion transport regulator</fullName>
    </recommendedName>
</protein>
<reference evidence="3 4" key="1">
    <citation type="submission" date="2024-10" db="EMBL/GenBank/DDBJ databases">
        <title>Updated reference genomes for cyclostephanoid diatoms.</title>
        <authorList>
            <person name="Roberts W.R."/>
            <person name="Alverson A.J."/>
        </authorList>
    </citation>
    <scope>NUCLEOTIDE SEQUENCE [LARGE SCALE GENOMIC DNA]</scope>
    <source>
        <strain evidence="3 4">AJA010-31</strain>
    </source>
</reference>